<dbReference type="EMBL" id="QWET01000039">
    <property type="protein sequence ID" value="RIH62768.1"/>
    <property type="molecule type" value="Genomic_DNA"/>
</dbReference>
<keyword evidence="2" id="KW-1185">Reference proteome</keyword>
<proteinExistence type="predicted"/>
<comment type="caution">
    <text evidence="1">The sequence shown here is derived from an EMBL/GenBank/DDBJ whole genome shotgun (WGS) entry which is preliminary data.</text>
</comment>
<dbReference type="AlphaFoldDB" id="A0A399CUE9"/>
<dbReference type="Proteomes" id="UP000266441">
    <property type="component" value="Unassembled WGS sequence"/>
</dbReference>
<reference evidence="1 2" key="1">
    <citation type="journal article" date="2015" name="Int. J. Syst. Evol. Microbiol.">
        <title>Mariniphaga sediminis sp. nov., isolated from coastal sediment.</title>
        <authorList>
            <person name="Wang F.Q."/>
            <person name="Shen Q.Y."/>
            <person name="Chen G.J."/>
            <person name="Du Z.J."/>
        </authorList>
    </citation>
    <scope>NUCLEOTIDE SEQUENCE [LARGE SCALE GENOMIC DNA]</scope>
    <source>
        <strain evidence="1 2">SY21</strain>
    </source>
</reference>
<gene>
    <name evidence="1" type="ORF">D1164_23180</name>
</gene>
<evidence type="ECO:0000313" key="1">
    <source>
        <dbReference type="EMBL" id="RIH62768.1"/>
    </source>
</evidence>
<evidence type="ECO:0000313" key="2">
    <source>
        <dbReference type="Proteomes" id="UP000266441"/>
    </source>
</evidence>
<protein>
    <submittedName>
        <fullName evidence="1">Uncharacterized protein</fullName>
    </submittedName>
</protein>
<sequence length="93" mass="11062">MRLTQKIRWSNLFSDTFSINIFKPQADFTLCLEAKSKQKSRGCVRMRTLRALFNSAVKREIIKTEIYPFTKFQNQRACLSKMQVFCARLEKLY</sequence>
<accession>A0A399CUE9</accession>
<name>A0A399CUE9_9BACT</name>
<organism evidence="1 2">
    <name type="scientific">Mariniphaga sediminis</name>
    <dbReference type="NCBI Taxonomy" id="1628158"/>
    <lineage>
        <taxon>Bacteria</taxon>
        <taxon>Pseudomonadati</taxon>
        <taxon>Bacteroidota</taxon>
        <taxon>Bacteroidia</taxon>
        <taxon>Marinilabiliales</taxon>
        <taxon>Prolixibacteraceae</taxon>
        <taxon>Mariniphaga</taxon>
    </lineage>
</organism>